<accession>A0A3L8P1Q9</accession>
<sequence length="85" mass="9736">MADGSPDADIRAHISELIATEKALREKLAAQEIDATDEHEQLRRAEAELDQYWDLLRQRQALREFGEDADQAAVRPEGTVENYRQ</sequence>
<dbReference type="Proteomes" id="UP000281708">
    <property type="component" value="Unassembled WGS sequence"/>
</dbReference>
<dbReference type="OrthoDB" id="7376174at2"/>
<dbReference type="InterPro" id="IPR020311">
    <property type="entry name" value="Uncharacterised_Rv0898c"/>
</dbReference>
<keyword evidence="2" id="KW-1185">Reference proteome</keyword>
<dbReference type="Pfam" id="PF10944">
    <property type="entry name" value="DUF2630"/>
    <property type="match status" value="1"/>
</dbReference>
<evidence type="ECO:0000313" key="1">
    <source>
        <dbReference type="EMBL" id="RLV49306.1"/>
    </source>
</evidence>
<proteinExistence type="predicted"/>
<organism evidence="1 2">
    <name type="scientific">Nocardioides mangrovicus</name>
    <dbReference type="NCBI Taxonomy" id="2478913"/>
    <lineage>
        <taxon>Bacteria</taxon>
        <taxon>Bacillati</taxon>
        <taxon>Actinomycetota</taxon>
        <taxon>Actinomycetes</taxon>
        <taxon>Propionibacteriales</taxon>
        <taxon>Nocardioidaceae</taxon>
        <taxon>Nocardioides</taxon>
    </lineage>
</organism>
<comment type="caution">
    <text evidence="1">The sequence shown here is derived from an EMBL/GenBank/DDBJ whole genome shotgun (WGS) entry which is preliminary data.</text>
</comment>
<evidence type="ECO:0000313" key="2">
    <source>
        <dbReference type="Proteomes" id="UP000281708"/>
    </source>
</evidence>
<name>A0A3L8P1Q9_9ACTN</name>
<dbReference type="RefSeq" id="WP_121806408.1">
    <property type="nucleotide sequence ID" value="NZ_RDBE01000007.1"/>
</dbReference>
<gene>
    <name evidence="1" type="ORF">D9V37_12250</name>
</gene>
<reference evidence="1 2" key="1">
    <citation type="submission" date="2018-10" db="EMBL/GenBank/DDBJ databases">
        <title>Marmoricola sp. 4Q3S-7 whole genome shotgun sequence.</title>
        <authorList>
            <person name="Li F."/>
        </authorList>
    </citation>
    <scope>NUCLEOTIDE SEQUENCE [LARGE SCALE GENOMIC DNA]</scope>
    <source>
        <strain evidence="1 2">4Q3S-7</strain>
    </source>
</reference>
<protein>
    <submittedName>
        <fullName evidence="1">DUF2630 family protein</fullName>
    </submittedName>
</protein>
<dbReference type="EMBL" id="RDBE01000007">
    <property type="protein sequence ID" value="RLV49306.1"/>
    <property type="molecule type" value="Genomic_DNA"/>
</dbReference>
<dbReference type="AlphaFoldDB" id="A0A3L8P1Q9"/>